<gene>
    <name evidence="1" type="ORF">ACFYTF_14820</name>
</gene>
<dbReference type="SUPFAM" id="SSF81901">
    <property type="entry name" value="HCP-like"/>
    <property type="match status" value="1"/>
</dbReference>
<reference evidence="1 2" key="1">
    <citation type="submission" date="2024-10" db="EMBL/GenBank/DDBJ databases">
        <title>The Natural Products Discovery Center: Release of the First 8490 Sequenced Strains for Exploring Actinobacteria Biosynthetic Diversity.</title>
        <authorList>
            <person name="Kalkreuter E."/>
            <person name="Kautsar S.A."/>
            <person name="Yang D."/>
            <person name="Bader C.D."/>
            <person name="Teijaro C.N."/>
            <person name="Fluegel L."/>
            <person name="Davis C.M."/>
            <person name="Simpson J.R."/>
            <person name="Lauterbach L."/>
            <person name="Steele A.D."/>
            <person name="Gui C."/>
            <person name="Meng S."/>
            <person name="Li G."/>
            <person name="Viehrig K."/>
            <person name="Ye F."/>
            <person name="Su P."/>
            <person name="Kiefer A.F."/>
            <person name="Nichols A."/>
            <person name="Cepeda A.J."/>
            <person name="Yan W."/>
            <person name="Fan B."/>
            <person name="Jiang Y."/>
            <person name="Adhikari A."/>
            <person name="Zheng C.-J."/>
            <person name="Schuster L."/>
            <person name="Cowan T.M."/>
            <person name="Smanski M.J."/>
            <person name="Chevrette M.G."/>
            <person name="De Carvalho L.P.S."/>
            <person name="Shen B."/>
        </authorList>
    </citation>
    <scope>NUCLEOTIDE SEQUENCE [LARGE SCALE GENOMIC DNA]</scope>
    <source>
        <strain evidence="1 2">NPDC004045</strain>
    </source>
</reference>
<evidence type="ECO:0000313" key="1">
    <source>
        <dbReference type="EMBL" id="MFF0544101.1"/>
    </source>
</evidence>
<dbReference type="EMBL" id="JBIAMX010000007">
    <property type="protein sequence ID" value="MFF0544101.1"/>
    <property type="molecule type" value="Genomic_DNA"/>
</dbReference>
<keyword evidence="2" id="KW-1185">Reference proteome</keyword>
<comment type="caution">
    <text evidence="1">The sequence shown here is derived from an EMBL/GenBank/DDBJ whole genome shotgun (WGS) entry which is preliminary data.</text>
</comment>
<dbReference type="RefSeq" id="WP_387700708.1">
    <property type="nucleotide sequence ID" value="NZ_JBIAMX010000007.1"/>
</dbReference>
<accession>A0ABW6PNW2</accession>
<dbReference type="InterPro" id="IPR011990">
    <property type="entry name" value="TPR-like_helical_dom_sf"/>
</dbReference>
<dbReference type="Proteomes" id="UP001601444">
    <property type="component" value="Unassembled WGS sequence"/>
</dbReference>
<organism evidence="1 2">
    <name type="scientific">Nocardia thailandica</name>
    <dbReference type="NCBI Taxonomy" id="257275"/>
    <lineage>
        <taxon>Bacteria</taxon>
        <taxon>Bacillati</taxon>
        <taxon>Actinomycetota</taxon>
        <taxon>Actinomycetes</taxon>
        <taxon>Mycobacteriales</taxon>
        <taxon>Nocardiaceae</taxon>
        <taxon>Nocardia</taxon>
    </lineage>
</organism>
<evidence type="ECO:0000313" key="2">
    <source>
        <dbReference type="Proteomes" id="UP001601444"/>
    </source>
</evidence>
<protein>
    <submittedName>
        <fullName evidence="1">Tetratricopeptide repeat protein</fullName>
    </submittedName>
</protein>
<dbReference type="Gene3D" id="1.25.40.10">
    <property type="entry name" value="Tetratricopeptide repeat domain"/>
    <property type="match status" value="1"/>
</dbReference>
<proteinExistence type="predicted"/>
<sequence length="289" mass="29658">MTEPGGHDNIPLPLAQRYGSADPIDWCGAPVYPMYTEAMSLGTTVVRLQALSASAPGELTGMGVGLQVLDGHLSLGGKRLAGVDIWYDALASGIEIELTADAPEAMFTVTPVWVGESGAQESWTGNYGVVVDLLPGQPSTLWCSTGVGDPDFNELVVELATEYLGGGADADTTRLPVPVVAPAPAAPAPAVVRPPDDADVPLTAGPGGVGRALHDLGTAMHERGDHDSARSLWTQAAQAGHPGAAYDLGALLLRSGDHGAAEHWWRAAAPSDPRAAAALADLRGGTRPA</sequence>
<name>A0ABW6PNW2_9NOCA</name>